<keyword evidence="1" id="KW-1133">Transmembrane helix</keyword>
<feature type="non-terminal residue" evidence="2">
    <location>
        <position position="92"/>
    </location>
</feature>
<organism evidence="2 3">
    <name type="scientific">Actinomadura soli</name>
    <dbReference type="NCBI Taxonomy" id="2508997"/>
    <lineage>
        <taxon>Bacteria</taxon>
        <taxon>Bacillati</taxon>
        <taxon>Actinomycetota</taxon>
        <taxon>Actinomycetes</taxon>
        <taxon>Streptosporangiales</taxon>
        <taxon>Thermomonosporaceae</taxon>
        <taxon>Actinomadura</taxon>
    </lineage>
</organism>
<keyword evidence="1" id="KW-0812">Transmembrane</keyword>
<feature type="transmembrane region" description="Helical" evidence="1">
    <location>
        <begin position="28"/>
        <end position="47"/>
    </location>
</feature>
<keyword evidence="1" id="KW-0472">Membrane</keyword>
<name>A0A5C4J1D1_9ACTN</name>
<dbReference type="RefSeq" id="WP_205718089.1">
    <property type="nucleotide sequence ID" value="NZ_VCKW01000333.1"/>
</dbReference>
<reference evidence="2 3" key="1">
    <citation type="submission" date="2019-05" db="EMBL/GenBank/DDBJ databases">
        <title>Draft genome sequence of Actinomadura sp. 14C53.</title>
        <authorList>
            <person name="Saricaoglu S."/>
            <person name="Isik K."/>
        </authorList>
    </citation>
    <scope>NUCLEOTIDE SEQUENCE [LARGE SCALE GENOMIC DNA]</scope>
    <source>
        <strain evidence="2 3">14C53</strain>
    </source>
</reference>
<protein>
    <submittedName>
        <fullName evidence="2">DUF58 domain-containing protein</fullName>
    </submittedName>
</protein>
<evidence type="ECO:0000313" key="2">
    <source>
        <dbReference type="EMBL" id="TMQ90059.1"/>
    </source>
</evidence>
<comment type="caution">
    <text evidence="2">The sequence shown here is derived from an EMBL/GenBank/DDBJ whole genome shotgun (WGS) entry which is preliminary data.</text>
</comment>
<dbReference type="AlphaFoldDB" id="A0A5C4J1D1"/>
<dbReference type="EMBL" id="VCKW01000333">
    <property type="protein sequence ID" value="TMQ90059.1"/>
    <property type="molecule type" value="Genomic_DNA"/>
</dbReference>
<accession>A0A5C4J1D1</accession>
<proteinExistence type="predicted"/>
<evidence type="ECO:0000256" key="1">
    <source>
        <dbReference type="SAM" id="Phobius"/>
    </source>
</evidence>
<dbReference type="Proteomes" id="UP000309174">
    <property type="component" value="Unassembled WGS sequence"/>
</dbReference>
<sequence length="92" mass="9533">MLTPLGWGTAAVAAPLYAAGWWLGYPEPAMLAVAGLVAVAAAALWTLPQPKLDVRREIAPTKVERGEPAVGVLHVTNKGRGARGLSAHDPVS</sequence>
<gene>
    <name evidence="2" type="ORF">ETD83_37130</name>
</gene>
<evidence type="ECO:0000313" key="3">
    <source>
        <dbReference type="Proteomes" id="UP000309174"/>
    </source>
</evidence>
<keyword evidence="3" id="KW-1185">Reference proteome</keyword>